<evidence type="ECO:0000256" key="9">
    <source>
        <dbReference type="PROSITE-ProRule" id="PRU00339"/>
    </source>
</evidence>
<keyword evidence="7" id="KW-0539">Nucleus</keyword>
<evidence type="ECO:0000256" key="4">
    <source>
        <dbReference type="ARBA" id="ARBA00022803"/>
    </source>
</evidence>
<dbReference type="InterPro" id="IPR051630">
    <property type="entry name" value="Corepressor-Demethylase"/>
</dbReference>
<feature type="repeat" description="TPR" evidence="9">
    <location>
        <begin position="273"/>
        <end position="306"/>
    </location>
</feature>
<organism evidence="11 12">
    <name type="scientific">Kwoniella dendrophila CBS 6074</name>
    <dbReference type="NCBI Taxonomy" id="1295534"/>
    <lineage>
        <taxon>Eukaryota</taxon>
        <taxon>Fungi</taxon>
        <taxon>Dikarya</taxon>
        <taxon>Basidiomycota</taxon>
        <taxon>Agaricomycotina</taxon>
        <taxon>Tremellomycetes</taxon>
        <taxon>Tremellales</taxon>
        <taxon>Cryptococcaceae</taxon>
        <taxon>Kwoniella</taxon>
    </lineage>
</organism>
<dbReference type="AlphaFoldDB" id="A0AAX4JMD7"/>
<dbReference type="GO" id="GO:0031490">
    <property type="term" value="F:chromatin DNA binding"/>
    <property type="evidence" value="ECO:0007669"/>
    <property type="project" value="TreeGrafter"/>
</dbReference>
<feature type="repeat" description="TPR" evidence="9">
    <location>
        <begin position="132"/>
        <end position="165"/>
    </location>
</feature>
<feature type="compositionally biased region" description="Basic and acidic residues" evidence="10">
    <location>
        <begin position="748"/>
        <end position="773"/>
    </location>
</feature>
<evidence type="ECO:0000256" key="1">
    <source>
        <dbReference type="ARBA" id="ARBA00004123"/>
    </source>
</evidence>
<dbReference type="GO" id="GO:0000978">
    <property type="term" value="F:RNA polymerase II cis-regulatory region sequence-specific DNA binding"/>
    <property type="evidence" value="ECO:0007669"/>
    <property type="project" value="TreeGrafter"/>
</dbReference>
<evidence type="ECO:0000256" key="3">
    <source>
        <dbReference type="ARBA" id="ARBA00022737"/>
    </source>
</evidence>
<keyword evidence="3" id="KW-0677">Repeat</keyword>
<dbReference type="FunFam" id="1.25.40.10:FF:000403">
    <property type="entry name" value="General transcriptional repressor, putative"/>
    <property type="match status" value="1"/>
</dbReference>
<evidence type="ECO:0000313" key="12">
    <source>
        <dbReference type="Proteomes" id="UP001355207"/>
    </source>
</evidence>
<feature type="compositionally biased region" description="Basic and acidic residues" evidence="10">
    <location>
        <begin position="810"/>
        <end position="855"/>
    </location>
</feature>
<feature type="repeat" description="TPR" evidence="9">
    <location>
        <begin position="416"/>
        <end position="449"/>
    </location>
</feature>
<dbReference type="SMART" id="SM00028">
    <property type="entry name" value="TPR"/>
    <property type="match status" value="10"/>
</dbReference>
<dbReference type="PANTHER" id="PTHR14017:SF1">
    <property type="entry name" value="LD02225P"/>
    <property type="match status" value="1"/>
</dbReference>
<feature type="compositionally biased region" description="Pro residues" evidence="10">
    <location>
        <begin position="58"/>
        <end position="87"/>
    </location>
</feature>
<feature type="repeat" description="TPR" evidence="9">
    <location>
        <begin position="200"/>
        <end position="233"/>
    </location>
</feature>
<proteinExistence type="inferred from homology"/>
<evidence type="ECO:0000256" key="7">
    <source>
        <dbReference type="ARBA" id="ARBA00023242"/>
    </source>
</evidence>
<feature type="region of interest" description="Disordered" evidence="10">
    <location>
        <begin position="1"/>
        <end position="87"/>
    </location>
</feature>
<dbReference type="EMBL" id="CP144098">
    <property type="protein sequence ID" value="WWC85558.1"/>
    <property type="molecule type" value="Genomic_DNA"/>
</dbReference>
<evidence type="ECO:0000256" key="5">
    <source>
        <dbReference type="ARBA" id="ARBA00023015"/>
    </source>
</evidence>
<evidence type="ECO:0000313" key="11">
    <source>
        <dbReference type="EMBL" id="WWC85558.1"/>
    </source>
</evidence>
<dbReference type="InterPro" id="IPR011990">
    <property type="entry name" value="TPR-like_helical_dom_sf"/>
</dbReference>
<sequence length="1187" mass="130555">MPDARMSHPSHHHHHSHSSHAYPSHGPPSGYPPSSSHSPYPQTGSHHHHHPSRHVSNGPPPPPVPVVVGGPPHPPPMTMGGPPEPIGPPPVSAIVNGHAHASGPPGAPISSAARAAKEKMDNLLAQLANANENTWMLIGAVAEGMNNPDRALTAFENALRHNPSSVLGLNAVASIARSRDNFDKAIEYFQRILNINQENGEVWGSMGHCLLMKDDLPKAYTAYQQALYHLPNPKEPKLWYGIGILYDRYGSFEHAEEAFSSVLKMDPNFEKANEIYFRLGIIYKHQRKFQASLECFRYILNNPPRPLTSWDIWFQLGHVYEQDRDYEAARDAYMRVLSHQPDHAKVLQQLGWLHHQPGAPFADQDKAVAFLTKSLETDGTDAQSWYLLGRAFMAGQRYNKAYEAYQQAVYRDGRNPTFWCSIGVLYYQINQYRDALDAYSRAIRLNPYISEVWYNLGSLYESCNNQITDAIDAYSRAAELDPTNSTIKQRLSILQTHGNAPLPPAPGPVDVHPSQYSATPAGQHPPGTSPGQSPHGHPGQLPPPADGPAAGRDLPPPPPGSEFGRPQSPGPFRGGPVPPPLALVDESRGSMSRHAPLAPIETERPDGPRGRGGETSRDGPQYNGGGRFDPAGRQMEAPPSPRRRDPFGNGPPNHSAYPPNYSRDREREEWERARERSRLPPNGPMDVRGPSPRMQDRVPHSNIDPRRQPSPRIPPEFRGNDYPRGGEPSFPSGYPYEHRGSYPSGPDPRYDPQREAEEARRRDEGRRFEEREANGSMRHGSVTRDLRAAEDIRVPSPAPSTGSKAGSKRRNADEKIGNAKRAKDEKPPSKRASGDSAKKDKTKGGLRANLDEDVRGVSPKPTNASSPAASMRSTPHQTPQKPVPSRTVDEDYDEGAADALMTLHGDRPPTSKDSNVRNGSPMSQTGSIAPSVAGSKRIDPPSPSSPVNISKKPKGEKSTSPPPPPAARRTVIEVLNTPSIGSPLPRSTPAEEKSEIDSKKADEKIEEAKKEPGKEEVNKLKEIDFTPSSRKSPTIEPPAPQPAPAVDGETQQNEEKEKEVDKDKEKEQEKEIVTEKETVNQKDGSRPATPPLPSIGSPSKSQESKQDKAKSVDGDVEMGEPEPERRTQAEVAAEAEPKSLAEPKEEEELEISKETKMDIDNKKDEEEGELKKDQEESNKSKEVEVSL</sequence>
<feature type="repeat" description="TPR" evidence="9">
    <location>
        <begin position="236"/>
        <end position="269"/>
    </location>
</feature>
<dbReference type="Pfam" id="PF13432">
    <property type="entry name" value="TPR_16"/>
    <property type="match status" value="1"/>
</dbReference>
<gene>
    <name evidence="11" type="ORF">L201_000422</name>
</gene>
<feature type="repeat" description="TPR" evidence="9">
    <location>
        <begin position="310"/>
        <end position="343"/>
    </location>
</feature>
<dbReference type="PANTHER" id="PTHR14017">
    <property type="entry name" value="LYSINE-SPECIFIC DEMETHYLASE"/>
    <property type="match status" value="1"/>
</dbReference>
<feature type="compositionally biased region" description="Basic and acidic residues" evidence="10">
    <location>
        <begin position="782"/>
        <end position="793"/>
    </location>
</feature>
<keyword evidence="6" id="KW-0804">Transcription</keyword>
<evidence type="ECO:0008006" key="13">
    <source>
        <dbReference type="Google" id="ProtNLM"/>
    </source>
</evidence>
<dbReference type="SUPFAM" id="SSF48452">
    <property type="entry name" value="TPR-like"/>
    <property type="match status" value="2"/>
</dbReference>
<accession>A0AAX4JMD7</accession>
<keyword evidence="2" id="KW-0678">Repressor</keyword>
<dbReference type="RefSeq" id="XP_066072321.1">
    <property type="nucleotide sequence ID" value="XM_066216224.1"/>
</dbReference>
<dbReference type="Proteomes" id="UP001355207">
    <property type="component" value="Chromosome 1"/>
</dbReference>
<feature type="compositionally biased region" description="Basic and acidic residues" evidence="10">
    <location>
        <begin position="662"/>
        <end position="678"/>
    </location>
</feature>
<dbReference type="FunFam" id="1.25.40.10:FF:000078">
    <property type="entry name" value="Transcriptional corepressor Cyc8"/>
    <property type="match status" value="1"/>
</dbReference>
<comment type="subcellular location">
    <subcellularLocation>
        <location evidence="1">Nucleus</location>
    </subcellularLocation>
</comment>
<feature type="compositionally biased region" description="Basic residues" evidence="10">
    <location>
        <begin position="8"/>
        <end position="18"/>
    </location>
</feature>
<protein>
    <recommendedName>
        <fullName evidence="13">General transcriptional repressor</fullName>
    </recommendedName>
</protein>
<dbReference type="GeneID" id="91091094"/>
<feature type="compositionally biased region" description="Basic and acidic residues" evidence="10">
    <location>
        <begin position="601"/>
        <end position="617"/>
    </location>
</feature>
<feature type="compositionally biased region" description="Basic and acidic residues" evidence="10">
    <location>
        <begin position="1102"/>
        <end position="1113"/>
    </location>
</feature>
<evidence type="ECO:0000256" key="10">
    <source>
        <dbReference type="SAM" id="MobiDB-lite"/>
    </source>
</evidence>
<feature type="compositionally biased region" description="Low complexity" evidence="10">
    <location>
        <begin position="32"/>
        <end position="41"/>
    </location>
</feature>
<dbReference type="Pfam" id="PF13181">
    <property type="entry name" value="TPR_8"/>
    <property type="match status" value="4"/>
</dbReference>
<keyword evidence="4 9" id="KW-0802">TPR repeat</keyword>
<dbReference type="InterPro" id="IPR019734">
    <property type="entry name" value="TPR_rpt"/>
</dbReference>
<feature type="compositionally biased region" description="Basic and acidic residues" evidence="10">
    <location>
        <begin position="989"/>
        <end position="1024"/>
    </location>
</feature>
<dbReference type="GO" id="GO:0005634">
    <property type="term" value="C:nucleus"/>
    <property type="evidence" value="ECO:0007669"/>
    <property type="project" value="UniProtKB-SubCell"/>
</dbReference>
<reference evidence="11 12" key="1">
    <citation type="submission" date="2024-01" db="EMBL/GenBank/DDBJ databases">
        <title>Comparative genomics of Cryptococcus and Kwoniella reveals pathogenesis evolution and contrasting modes of karyotype evolution via chromosome fusion or intercentromeric recombination.</title>
        <authorList>
            <person name="Coelho M.A."/>
            <person name="David-Palma M."/>
            <person name="Shea T."/>
            <person name="Bowers K."/>
            <person name="McGinley-Smith S."/>
            <person name="Mohammad A.W."/>
            <person name="Gnirke A."/>
            <person name="Yurkov A.M."/>
            <person name="Nowrousian M."/>
            <person name="Sun S."/>
            <person name="Cuomo C.A."/>
            <person name="Heitman J."/>
        </authorList>
    </citation>
    <scope>NUCLEOTIDE SEQUENCE [LARGE SCALE GENOMIC DNA]</scope>
    <source>
        <strain evidence="11 12">CBS 6074</strain>
    </source>
</reference>
<keyword evidence="12" id="KW-1185">Reference proteome</keyword>
<comment type="similarity">
    <text evidence="8">Belongs to the CYC8/SSN6 family.</text>
</comment>
<dbReference type="PROSITE" id="PS50293">
    <property type="entry name" value="TPR_REGION"/>
    <property type="match status" value="2"/>
</dbReference>
<feature type="compositionally biased region" description="Polar residues" evidence="10">
    <location>
        <begin position="911"/>
        <end position="928"/>
    </location>
</feature>
<dbReference type="PROSITE" id="PS50005">
    <property type="entry name" value="TPR"/>
    <property type="match status" value="8"/>
</dbReference>
<dbReference type="GO" id="GO:0017053">
    <property type="term" value="C:transcription repressor complex"/>
    <property type="evidence" value="ECO:0007669"/>
    <property type="project" value="TreeGrafter"/>
</dbReference>
<feature type="region of interest" description="Disordered" evidence="10">
    <location>
        <begin position="497"/>
        <end position="1187"/>
    </location>
</feature>
<keyword evidence="5" id="KW-0805">Transcription regulation</keyword>
<evidence type="ECO:0000256" key="2">
    <source>
        <dbReference type="ARBA" id="ARBA00022491"/>
    </source>
</evidence>
<evidence type="ECO:0000256" key="6">
    <source>
        <dbReference type="ARBA" id="ARBA00023163"/>
    </source>
</evidence>
<feature type="repeat" description="TPR" evidence="9">
    <location>
        <begin position="382"/>
        <end position="415"/>
    </location>
</feature>
<feature type="compositionally biased region" description="Basic and acidic residues" evidence="10">
    <location>
        <begin position="1150"/>
        <end position="1187"/>
    </location>
</feature>
<feature type="compositionally biased region" description="Basic and acidic residues" evidence="10">
    <location>
        <begin position="1053"/>
        <end position="1085"/>
    </location>
</feature>
<feature type="repeat" description="TPR" evidence="9">
    <location>
        <begin position="166"/>
        <end position="199"/>
    </location>
</feature>
<dbReference type="GO" id="GO:0000122">
    <property type="term" value="P:negative regulation of transcription by RNA polymerase II"/>
    <property type="evidence" value="ECO:0007669"/>
    <property type="project" value="TreeGrafter"/>
</dbReference>
<evidence type="ECO:0000256" key="8">
    <source>
        <dbReference type="ARBA" id="ARBA00061082"/>
    </source>
</evidence>
<dbReference type="Gene3D" id="1.25.40.10">
    <property type="entry name" value="Tetratricopeptide repeat domain"/>
    <property type="match status" value="3"/>
</dbReference>
<feature type="compositionally biased region" description="Basic and acidic residues" evidence="10">
    <location>
        <begin position="694"/>
        <end position="707"/>
    </location>
</feature>
<name>A0AAX4JMD7_9TREE</name>
<dbReference type="Pfam" id="PF00515">
    <property type="entry name" value="TPR_1"/>
    <property type="match status" value="1"/>
</dbReference>
<feature type="compositionally biased region" description="Polar residues" evidence="10">
    <location>
        <begin position="860"/>
        <end position="880"/>
    </location>
</feature>